<protein>
    <submittedName>
        <fullName evidence="3">Ricin-type beta-trefoil lectin protein</fullName>
    </submittedName>
</protein>
<reference evidence="3 4" key="1">
    <citation type="submission" date="2018-03" db="EMBL/GenBank/DDBJ databases">
        <title>Genomic Encyclopedia of Archaeal and Bacterial Type Strains, Phase II (KMG-II): from individual species to whole genera.</title>
        <authorList>
            <person name="Goeker M."/>
        </authorList>
    </citation>
    <scope>NUCLEOTIDE SEQUENCE [LARGE SCALE GENOMIC DNA]</scope>
    <source>
        <strain evidence="3 4">DSM 43146</strain>
    </source>
</reference>
<dbReference type="GO" id="GO:0030246">
    <property type="term" value="F:carbohydrate binding"/>
    <property type="evidence" value="ECO:0007669"/>
    <property type="project" value="UniProtKB-KW"/>
</dbReference>
<evidence type="ECO:0000313" key="3">
    <source>
        <dbReference type="EMBL" id="PRX21835.1"/>
    </source>
</evidence>
<feature type="chain" id="PRO_5038928961" evidence="1">
    <location>
        <begin position="25"/>
        <end position="161"/>
    </location>
</feature>
<keyword evidence="3" id="KW-0430">Lectin</keyword>
<dbReference type="CDD" id="cd00161">
    <property type="entry name" value="beta-trefoil_Ricin-like"/>
    <property type="match status" value="1"/>
</dbReference>
<dbReference type="Pfam" id="PF14200">
    <property type="entry name" value="RicinB_lectin_2"/>
    <property type="match status" value="1"/>
</dbReference>
<gene>
    <name evidence="3" type="ORF">CLV67_10512</name>
</gene>
<dbReference type="OrthoDB" id="4273937at2"/>
<evidence type="ECO:0000259" key="2">
    <source>
        <dbReference type="SMART" id="SM00458"/>
    </source>
</evidence>
<accession>A0A2T0KEV2</accession>
<dbReference type="SUPFAM" id="SSF50370">
    <property type="entry name" value="Ricin B-like lectins"/>
    <property type="match status" value="1"/>
</dbReference>
<dbReference type="EMBL" id="PVMZ01000005">
    <property type="protein sequence ID" value="PRX21835.1"/>
    <property type="molecule type" value="Genomic_DNA"/>
</dbReference>
<dbReference type="AlphaFoldDB" id="A0A2T0KEV2"/>
<evidence type="ECO:0000313" key="4">
    <source>
        <dbReference type="Proteomes" id="UP000239415"/>
    </source>
</evidence>
<name>A0A2T0KEV2_9ACTN</name>
<proteinExistence type="predicted"/>
<dbReference type="InterPro" id="IPR035992">
    <property type="entry name" value="Ricin_B-like_lectins"/>
</dbReference>
<sequence length="161" mass="18021">MRLRRLLTVTATFIALAISGAVLAAPASAAPGDITIRHAIYTSSCVEVNSVNIRMYRCGQDPRQRWRQVDLGNGYFMLANRASGGCLLHVWGHITASNQECLAEDSRQWWRWEEQPFGGFLLVNFSGACLSMRNDTSANKNEVRVFDCDGNIKQLFRPIPD</sequence>
<keyword evidence="4" id="KW-1185">Reference proteome</keyword>
<feature type="signal peptide" evidence="1">
    <location>
        <begin position="1"/>
        <end position="24"/>
    </location>
</feature>
<keyword evidence="1" id="KW-0732">Signal</keyword>
<evidence type="ECO:0000256" key="1">
    <source>
        <dbReference type="SAM" id="SignalP"/>
    </source>
</evidence>
<dbReference type="PROSITE" id="PS50231">
    <property type="entry name" value="RICIN_B_LECTIN"/>
    <property type="match status" value="1"/>
</dbReference>
<dbReference type="Proteomes" id="UP000239415">
    <property type="component" value="Unassembled WGS sequence"/>
</dbReference>
<feature type="domain" description="Ricin B lectin" evidence="2">
    <location>
        <begin position="37"/>
        <end position="159"/>
    </location>
</feature>
<dbReference type="SMART" id="SM00458">
    <property type="entry name" value="RICIN"/>
    <property type="match status" value="1"/>
</dbReference>
<dbReference type="Gene3D" id="2.80.10.50">
    <property type="match status" value="2"/>
</dbReference>
<organism evidence="3 4">
    <name type="scientific">Actinoplanes italicus</name>
    <dbReference type="NCBI Taxonomy" id="113567"/>
    <lineage>
        <taxon>Bacteria</taxon>
        <taxon>Bacillati</taxon>
        <taxon>Actinomycetota</taxon>
        <taxon>Actinomycetes</taxon>
        <taxon>Micromonosporales</taxon>
        <taxon>Micromonosporaceae</taxon>
        <taxon>Actinoplanes</taxon>
    </lineage>
</organism>
<dbReference type="RefSeq" id="WP_106318269.1">
    <property type="nucleotide sequence ID" value="NZ_BOMO01000037.1"/>
</dbReference>
<dbReference type="InterPro" id="IPR000772">
    <property type="entry name" value="Ricin_B_lectin"/>
</dbReference>
<comment type="caution">
    <text evidence="3">The sequence shown here is derived from an EMBL/GenBank/DDBJ whole genome shotgun (WGS) entry which is preliminary data.</text>
</comment>